<dbReference type="OrthoDB" id="1641596at2"/>
<reference evidence="2 3" key="1">
    <citation type="submission" date="2019-03" db="EMBL/GenBank/DDBJ databases">
        <title>Genomic Encyclopedia of Type Strains, Phase IV (KMG-IV): sequencing the most valuable type-strain genomes for metagenomic binning, comparative biology and taxonomic classification.</title>
        <authorList>
            <person name="Goeker M."/>
        </authorList>
    </citation>
    <scope>NUCLEOTIDE SEQUENCE [LARGE SCALE GENOMIC DNA]</scope>
    <source>
        <strain evidence="2 3">DSM 28867</strain>
    </source>
</reference>
<feature type="transmembrane region" description="Helical" evidence="1">
    <location>
        <begin position="73"/>
        <end position="91"/>
    </location>
</feature>
<feature type="transmembrane region" description="Helical" evidence="1">
    <location>
        <begin position="159"/>
        <end position="180"/>
    </location>
</feature>
<dbReference type="InterPro" id="IPR005325">
    <property type="entry name" value="DUF308_memb"/>
</dbReference>
<keyword evidence="1" id="KW-1133">Transmembrane helix</keyword>
<keyword evidence="3" id="KW-1185">Reference proteome</keyword>
<feature type="transmembrane region" description="Helical" evidence="1">
    <location>
        <begin position="17"/>
        <end position="35"/>
    </location>
</feature>
<keyword evidence="1" id="KW-0812">Transmembrane</keyword>
<dbReference type="Pfam" id="PF03729">
    <property type="entry name" value="DUF308"/>
    <property type="match status" value="2"/>
</dbReference>
<accession>A0A4R7ZCP8</accession>
<sequence>MYNTTMKTKPINSIQQMITGLAICILGIVILNAAMLTLSTFFYVFGIVFVVMGLSKLFTFISHKIRGLEKVDSFLRICIDFAIGILIIIFPDMPISIFGIVCAFYALLNAAIHFVNAYIKSKNHVRDQYKELAVGTVYFIFGVFLLFSPAMYVSVVVNVIAVFFILYGFGMFHSGVRLALSIQRKNDLKRKIRITLPTFVEFMIPSYVLGQINKLLQPTQVDQPSKLSFEQRKSDEDVDVEVLVHMSEKGFGRVGHVDIAYKNMVLSYGNYDPSSWRMFELIGDGVLFTANKKEYIPFVIEDSAKTLVGFGLKLSEMQLQAMSELVDCVMENTIKWIPPFYVGVNDFYASRLSFHVPTNFFKVRDGRFRTFFVVGDNCVRFVDRLLGAAGIDLIKLYGIITPGSYYDYLNAEFANPNGIVVSKRIYSSILEKDGDKNEK</sequence>
<dbReference type="EMBL" id="SODD01000036">
    <property type="protein sequence ID" value="TDW14636.1"/>
    <property type="molecule type" value="Genomic_DNA"/>
</dbReference>
<comment type="caution">
    <text evidence="2">The sequence shown here is derived from an EMBL/GenBank/DDBJ whole genome shotgun (WGS) entry which is preliminary data.</text>
</comment>
<dbReference type="Proteomes" id="UP000294743">
    <property type="component" value="Unassembled WGS sequence"/>
</dbReference>
<name>A0A4R7ZCP8_9FIRM</name>
<evidence type="ECO:0000313" key="2">
    <source>
        <dbReference type="EMBL" id="TDW14636.1"/>
    </source>
</evidence>
<feature type="transmembrane region" description="Helical" evidence="1">
    <location>
        <begin position="97"/>
        <end position="119"/>
    </location>
</feature>
<gene>
    <name evidence="2" type="ORF">EDD63_1369</name>
</gene>
<organism evidence="2 3">
    <name type="scientific">Breznakia blatticola</name>
    <dbReference type="NCBI Taxonomy" id="1754012"/>
    <lineage>
        <taxon>Bacteria</taxon>
        <taxon>Bacillati</taxon>
        <taxon>Bacillota</taxon>
        <taxon>Erysipelotrichia</taxon>
        <taxon>Erysipelotrichales</taxon>
        <taxon>Erysipelotrichaceae</taxon>
        <taxon>Breznakia</taxon>
    </lineage>
</organism>
<evidence type="ECO:0000256" key="1">
    <source>
        <dbReference type="SAM" id="Phobius"/>
    </source>
</evidence>
<evidence type="ECO:0000313" key="3">
    <source>
        <dbReference type="Proteomes" id="UP000294743"/>
    </source>
</evidence>
<keyword evidence="1" id="KW-0472">Membrane</keyword>
<protein>
    <submittedName>
        <fullName evidence="2">Uncharacterized membrane protein HdeD (DUF308 family)</fullName>
    </submittedName>
</protein>
<feature type="transmembrane region" description="Helical" evidence="1">
    <location>
        <begin position="41"/>
        <end position="61"/>
    </location>
</feature>
<proteinExistence type="predicted"/>
<feature type="transmembrane region" description="Helical" evidence="1">
    <location>
        <begin position="131"/>
        <end position="153"/>
    </location>
</feature>
<dbReference type="AlphaFoldDB" id="A0A4R7ZCP8"/>